<dbReference type="SUPFAM" id="SSF53448">
    <property type="entry name" value="Nucleotide-diphospho-sugar transferases"/>
    <property type="match status" value="1"/>
</dbReference>
<dbReference type="AlphaFoldDB" id="A0A2R7Y8W4"/>
<dbReference type="Pfam" id="PF25087">
    <property type="entry name" value="GMPPB_C"/>
    <property type="match status" value="1"/>
</dbReference>
<dbReference type="InterPro" id="IPR050486">
    <property type="entry name" value="Mannose-1P_guanyltransferase"/>
</dbReference>
<dbReference type="EMBL" id="NDWU01000004">
    <property type="protein sequence ID" value="PUA33759.1"/>
    <property type="molecule type" value="Genomic_DNA"/>
</dbReference>
<dbReference type="Proteomes" id="UP000244066">
    <property type="component" value="Unassembled WGS sequence"/>
</dbReference>
<organism evidence="4 5">
    <name type="scientific">Candidatus Terraquivivens tikiterensis</name>
    <dbReference type="NCBI Taxonomy" id="1980982"/>
    <lineage>
        <taxon>Archaea</taxon>
        <taxon>Nitrososphaerota</taxon>
        <taxon>Candidatus Wolframiiraptoraceae</taxon>
        <taxon>Candidatus Terraquivivens</taxon>
    </lineage>
</organism>
<evidence type="ECO:0000256" key="1">
    <source>
        <dbReference type="ARBA" id="ARBA00007274"/>
    </source>
</evidence>
<dbReference type="InterPro" id="IPR056729">
    <property type="entry name" value="GMPPB_C"/>
</dbReference>
<protein>
    <submittedName>
        <fullName evidence="4">Uncharacterized protein</fullName>
    </submittedName>
</protein>
<evidence type="ECO:0000313" key="4">
    <source>
        <dbReference type="EMBL" id="PUA33759.1"/>
    </source>
</evidence>
<reference evidence="4 5" key="1">
    <citation type="submission" date="2017-04" db="EMBL/GenBank/DDBJ databases">
        <title>Draft Aigarchaeota genome from a New Zealand hot spring.</title>
        <authorList>
            <person name="Reysenbach A.-L."/>
            <person name="Donaho J.A."/>
            <person name="Gerhart J."/>
            <person name="Kelley J.F."/>
            <person name="Kouba K."/>
            <person name="Podar M."/>
            <person name="Stott M."/>
        </authorList>
    </citation>
    <scope>NUCLEOTIDE SEQUENCE [LARGE SCALE GENOMIC DNA]</scope>
    <source>
        <strain evidence="4">NZ13_MG1</strain>
    </source>
</reference>
<dbReference type="PANTHER" id="PTHR22572">
    <property type="entry name" value="SUGAR-1-PHOSPHATE GUANYL TRANSFERASE"/>
    <property type="match status" value="1"/>
</dbReference>
<evidence type="ECO:0000259" key="2">
    <source>
        <dbReference type="Pfam" id="PF00483"/>
    </source>
</evidence>
<evidence type="ECO:0000259" key="3">
    <source>
        <dbReference type="Pfam" id="PF25087"/>
    </source>
</evidence>
<gene>
    <name evidence="4" type="ORF">B9J98_02110</name>
</gene>
<accession>A0A2R7Y8W4</accession>
<dbReference type="CDD" id="cd04181">
    <property type="entry name" value="NTP_transferase"/>
    <property type="match status" value="1"/>
</dbReference>
<dbReference type="InterPro" id="IPR005835">
    <property type="entry name" value="NTP_transferase_dom"/>
</dbReference>
<proteinExistence type="inferred from homology"/>
<dbReference type="InterPro" id="IPR029044">
    <property type="entry name" value="Nucleotide-diphossugar_trans"/>
</dbReference>
<feature type="domain" description="Mannose-1-phosphate guanyltransferase C-terminal" evidence="3">
    <location>
        <begin position="316"/>
        <end position="417"/>
    </location>
</feature>
<dbReference type="Gene3D" id="2.160.10.10">
    <property type="entry name" value="Hexapeptide repeat proteins"/>
    <property type="match status" value="1"/>
</dbReference>
<dbReference type="Gene3D" id="3.90.550.10">
    <property type="entry name" value="Spore Coat Polysaccharide Biosynthesis Protein SpsA, Chain A"/>
    <property type="match status" value="1"/>
</dbReference>
<evidence type="ECO:0000313" key="5">
    <source>
        <dbReference type="Proteomes" id="UP000244066"/>
    </source>
</evidence>
<dbReference type="Pfam" id="PF00483">
    <property type="entry name" value="NTP_transferase"/>
    <property type="match status" value="1"/>
</dbReference>
<sequence>MIYIRVPEAFPSVKAEDLTCFIPVGGVAKRLRPLTYDVSKPCIRFMNRVLIEFPILTLAEQGVRNFIFGEQGYTNYTDLFDQFGDGTGFSAKYGINPRIRIMHQPNMDDLGSADSYRINVEYYDVKGPVIVVQGDNIFGINLEDLMRWHEEKGALMTIALFRVKNVEEYGVADVDDSMRIKSFVEKPPPGKAPSNLINAGIYLLAPEVRKIVGSDEVKKILEERKRLDFGYDLIPYLVEKGFPVYGYEINVWYDVGNPKEYLKAMLEILRGSIDIRMPEKMLALDRNVWIEEYEKESNRIKDDVLRKYRDGRITIEGAALIGKHTSIGERTVIVDSCIDNYCIIGENVRIERSAIMDAVKIGDNACIVDSIIGRKSTVESSPSNPTYIGEYSVVGNAVRIREGCRLVGTKVNPYLTIPPGMRYVNKYIEDYKDVVQLAE</sequence>
<name>A0A2R7Y8W4_9ARCH</name>
<comment type="caution">
    <text evidence="4">The sequence shown here is derived from an EMBL/GenBank/DDBJ whole genome shotgun (WGS) entry which is preliminary data.</text>
</comment>
<comment type="similarity">
    <text evidence="1">Belongs to the transferase hexapeptide repeat family.</text>
</comment>
<feature type="domain" description="Nucleotidyl transferase" evidence="2">
    <location>
        <begin position="24"/>
        <end position="269"/>
    </location>
</feature>